<protein>
    <submittedName>
        <fullName evidence="1">Uncharacterized protein</fullName>
    </submittedName>
</protein>
<accession>A0AAF0Q166</accession>
<reference evidence="1" key="1">
    <citation type="submission" date="2023-08" db="EMBL/GenBank/DDBJ databases">
        <title>A de novo genome assembly of Solanum verrucosum Schlechtendal, a Mexican diploid species geographically isolated from the other diploid A-genome species in potato relatives.</title>
        <authorList>
            <person name="Hosaka K."/>
        </authorList>
    </citation>
    <scope>NUCLEOTIDE SEQUENCE</scope>
    <source>
        <tissue evidence="1">Young leaves</tissue>
    </source>
</reference>
<evidence type="ECO:0000313" key="1">
    <source>
        <dbReference type="EMBL" id="WMV14909.1"/>
    </source>
</evidence>
<dbReference type="EMBL" id="CP133613">
    <property type="protein sequence ID" value="WMV14909.1"/>
    <property type="molecule type" value="Genomic_DNA"/>
</dbReference>
<dbReference type="SUPFAM" id="SSF56112">
    <property type="entry name" value="Protein kinase-like (PK-like)"/>
    <property type="match status" value="1"/>
</dbReference>
<dbReference type="AlphaFoldDB" id="A0AAF0Q166"/>
<proteinExistence type="predicted"/>
<dbReference type="InterPro" id="IPR011009">
    <property type="entry name" value="Kinase-like_dom_sf"/>
</dbReference>
<sequence length="59" mass="7064">MLNRSQSLRNEREFLRMFKDCPQIIRCFGFNVTFEDDLYLYNLLLEFAPAGSLVDRIDE</sequence>
<organism evidence="1 2">
    <name type="scientific">Solanum verrucosum</name>
    <dbReference type="NCBI Taxonomy" id="315347"/>
    <lineage>
        <taxon>Eukaryota</taxon>
        <taxon>Viridiplantae</taxon>
        <taxon>Streptophyta</taxon>
        <taxon>Embryophyta</taxon>
        <taxon>Tracheophyta</taxon>
        <taxon>Spermatophyta</taxon>
        <taxon>Magnoliopsida</taxon>
        <taxon>eudicotyledons</taxon>
        <taxon>Gunneridae</taxon>
        <taxon>Pentapetalae</taxon>
        <taxon>asterids</taxon>
        <taxon>lamiids</taxon>
        <taxon>Solanales</taxon>
        <taxon>Solanaceae</taxon>
        <taxon>Solanoideae</taxon>
        <taxon>Solaneae</taxon>
        <taxon>Solanum</taxon>
    </lineage>
</organism>
<dbReference type="Gene3D" id="1.10.510.10">
    <property type="entry name" value="Transferase(Phosphotransferase) domain 1"/>
    <property type="match status" value="1"/>
</dbReference>
<gene>
    <name evidence="1" type="ORF">MTR67_008294</name>
</gene>
<dbReference type="Proteomes" id="UP001234989">
    <property type="component" value="Chromosome 2"/>
</dbReference>
<keyword evidence="2" id="KW-1185">Reference proteome</keyword>
<evidence type="ECO:0000313" key="2">
    <source>
        <dbReference type="Proteomes" id="UP001234989"/>
    </source>
</evidence>
<name>A0AAF0Q166_SOLVR</name>